<dbReference type="RefSeq" id="WP_243072207.1">
    <property type="nucleotide sequence ID" value="NZ_JAIVFL010000001.1"/>
</dbReference>
<dbReference type="EMBL" id="JAIVFL010000001">
    <property type="protein sequence ID" value="MCI4675957.1"/>
    <property type="molecule type" value="Genomic_DNA"/>
</dbReference>
<reference evidence="1" key="1">
    <citation type="journal article" date="2022" name="ISME J.">
        <title>Identification of active gaseous-alkane degraders at natural gas seeps.</title>
        <authorList>
            <person name="Farhan Ul Haque M."/>
            <person name="Hernandez M."/>
            <person name="Crombie A.T."/>
            <person name="Murrell J.C."/>
        </authorList>
    </citation>
    <scope>NUCLEOTIDE SEQUENCE</scope>
    <source>
        <strain evidence="1">ANDR5</strain>
    </source>
</reference>
<protein>
    <submittedName>
        <fullName evidence="1">Uncharacterized protein</fullName>
    </submittedName>
</protein>
<evidence type="ECO:0000313" key="1">
    <source>
        <dbReference type="EMBL" id="MCI4675957.1"/>
    </source>
</evidence>
<name>A0ABS9YXI0_9MYCO</name>
<sequence length="103" mass="11634">MKFETTPAFDADYRRLNAEHRTAFRDAVKPKFVPACDAYAADPATPCPRSLRVKSVQGAPGVLEMTWPFSSPDGRATFEFVTVNGELRCRWRRVGEHDVFESP</sequence>
<dbReference type="Proteomes" id="UP001139068">
    <property type="component" value="Unassembled WGS sequence"/>
</dbReference>
<evidence type="ECO:0000313" key="2">
    <source>
        <dbReference type="Proteomes" id="UP001139068"/>
    </source>
</evidence>
<accession>A0ABS9YXI0</accession>
<proteinExistence type="predicted"/>
<organism evidence="1 2">
    <name type="scientific">Candidatus Mycolicibacterium alkanivorans</name>
    <dbReference type="NCBI Taxonomy" id="2954114"/>
    <lineage>
        <taxon>Bacteria</taxon>
        <taxon>Bacillati</taxon>
        <taxon>Actinomycetota</taxon>
        <taxon>Actinomycetes</taxon>
        <taxon>Mycobacteriales</taxon>
        <taxon>Mycobacteriaceae</taxon>
        <taxon>Mycolicibacterium</taxon>
    </lineage>
</organism>
<keyword evidence="2" id="KW-1185">Reference proteome</keyword>
<gene>
    <name evidence="1" type="ORF">K9U37_14185</name>
</gene>
<comment type="caution">
    <text evidence="1">The sequence shown here is derived from an EMBL/GenBank/DDBJ whole genome shotgun (WGS) entry which is preliminary data.</text>
</comment>